<sequence length="191" mass="21602">MQQELDIASFHIRFYTDSSIANSADQSSQLGYIATLCDKFNRCNILSCRSYNSRRVVRSVMGAEVYAFADGFDVAHMLRFDLESIMNRKLRLCILTDIKSLFDTTVKNSFISEKRLMIEVQAAREAYQQLEILDIGHISGSNNPADGLTKPKTCLALVKLLTTGIMDHHINQWVIRNNKSVFTSPSSLPCR</sequence>
<reference evidence="1 2" key="1">
    <citation type="journal article" date="2018" name="Mol. Biol. Evol.">
        <title>Analysis of the draft genome of the red seaweed Gracilariopsis chorda provides insights into genome size evolution in Rhodophyta.</title>
        <authorList>
            <person name="Lee J."/>
            <person name="Yang E.C."/>
            <person name="Graf L."/>
            <person name="Yang J.H."/>
            <person name="Qiu H."/>
            <person name="Zel Zion U."/>
            <person name="Chan C.X."/>
            <person name="Stephens T.G."/>
            <person name="Weber A.P.M."/>
            <person name="Boo G.H."/>
            <person name="Boo S.M."/>
            <person name="Kim K.M."/>
            <person name="Shin Y."/>
            <person name="Jung M."/>
            <person name="Lee S.J."/>
            <person name="Yim H.S."/>
            <person name="Lee J.H."/>
            <person name="Bhattacharya D."/>
            <person name="Yoon H.S."/>
        </authorList>
    </citation>
    <scope>NUCLEOTIDE SEQUENCE [LARGE SCALE GENOMIC DNA]</scope>
    <source>
        <strain evidence="1 2">SKKU-2015</strain>
        <tissue evidence="1">Whole body</tissue>
    </source>
</reference>
<dbReference type="STRING" id="448386.A0A2V3IUJ6"/>
<accession>A0A2V3IUJ6</accession>
<gene>
    <name evidence="1" type="ORF">BWQ96_04442</name>
</gene>
<dbReference type="AlphaFoldDB" id="A0A2V3IUJ6"/>
<keyword evidence="2" id="KW-1185">Reference proteome</keyword>
<dbReference type="EMBL" id="NBIV01000053">
    <property type="protein sequence ID" value="PXF45775.1"/>
    <property type="molecule type" value="Genomic_DNA"/>
</dbReference>
<evidence type="ECO:0000313" key="1">
    <source>
        <dbReference type="EMBL" id="PXF45775.1"/>
    </source>
</evidence>
<evidence type="ECO:0000313" key="2">
    <source>
        <dbReference type="Proteomes" id="UP000247409"/>
    </source>
</evidence>
<organism evidence="1 2">
    <name type="scientific">Gracilariopsis chorda</name>
    <dbReference type="NCBI Taxonomy" id="448386"/>
    <lineage>
        <taxon>Eukaryota</taxon>
        <taxon>Rhodophyta</taxon>
        <taxon>Florideophyceae</taxon>
        <taxon>Rhodymeniophycidae</taxon>
        <taxon>Gracilariales</taxon>
        <taxon>Gracilariaceae</taxon>
        <taxon>Gracilariopsis</taxon>
    </lineage>
</organism>
<name>A0A2V3IUJ6_9FLOR</name>
<proteinExistence type="predicted"/>
<comment type="caution">
    <text evidence="1">The sequence shown here is derived from an EMBL/GenBank/DDBJ whole genome shotgun (WGS) entry which is preliminary data.</text>
</comment>
<dbReference type="Proteomes" id="UP000247409">
    <property type="component" value="Unassembled WGS sequence"/>
</dbReference>
<protein>
    <submittedName>
        <fullName evidence="1">Uncharacterized protein</fullName>
    </submittedName>
</protein>
<dbReference type="OrthoDB" id="409273at2759"/>